<keyword evidence="2" id="KW-1133">Transmembrane helix</keyword>
<keyword evidence="2" id="KW-0472">Membrane</keyword>
<feature type="transmembrane region" description="Helical" evidence="2">
    <location>
        <begin position="41"/>
        <end position="59"/>
    </location>
</feature>
<dbReference type="Proteomes" id="UP001501196">
    <property type="component" value="Unassembled WGS sequence"/>
</dbReference>
<keyword evidence="4" id="KW-1185">Reference proteome</keyword>
<comment type="caution">
    <text evidence="3">The sequence shown here is derived from an EMBL/GenBank/DDBJ whole genome shotgun (WGS) entry which is preliminary data.</text>
</comment>
<proteinExistence type="predicted"/>
<protein>
    <recommendedName>
        <fullName evidence="5">Integral membrane protein</fullName>
    </recommendedName>
</protein>
<organism evidence="3 4">
    <name type="scientific">Agromyces tropicus</name>
    <dbReference type="NCBI Taxonomy" id="555371"/>
    <lineage>
        <taxon>Bacteria</taxon>
        <taxon>Bacillati</taxon>
        <taxon>Actinomycetota</taxon>
        <taxon>Actinomycetes</taxon>
        <taxon>Micrococcales</taxon>
        <taxon>Microbacteriaceae</taxon>
        <taxon>Agromyces</taxon>
    </lineage>
</organism>
<accession>A0ABN2ULB1</accession>
<gene>
    <name evidence="3" type="ORF">GCM10009819_26300</name>
</gene>
<feature type="transmembrane region" description="Helical" evidence="2">
    <location>
        <begin position="65"/>
        <end position="88"/>
    </location>
</feature>
<evidence type="ECO:0000256" key="2">
    <source>
        <dbReference type="SAM" id="Phobius"/>
    </source>
</evidence>
<feature type="compositionally biased region" description="Basic and acidic residues" evidence="1">
    <location>
        <begin position="1"/>
        <end position="12"/>
    </location>
</feature>
<evidence type="ECO:0008006" key="5">
    <source>
        <dbReference type="Google" id="ProtNLM"/>
    </source>
</evidence>
<name>A0ABN2ULB1_9MICO</name>
<evidence type="ECO:0000256" key="1">
    <source>
        <dbReference type="SAM" id="MobiDB-lite"/>
    </source>
</evidence>
<dbReference type="EMBL" id="BAAAPW010000004">
    <property type="protein sequence ID" value="GAA2039844.1"/>
    <property type="molecule type" value="Genomic_DNA"/>
</dbReference>
<evidence type="ECO:0000313" key="3">
    <source>
        <dbReference type="EMBL" id="GAA2039844.1"/>
    </source>
</evidence>
<feature type="transmembrane region" description="Helical" evidence="2">
    <location>
        <begin position="95"/>
        <end position="112"/>
    </location>
</feature>
<sequence>MPASLDADHDGAAARPIDPLAQPSSRSARAARVRTRVGQSLLVALLALSAVFALSTLVAGDDAFAPAATVLIASFGALAAVLGIAAVVGGLGSRVVRAALWALPLFFVWHVAALGTWVPDAAFAVVAAVGVALVGGPRPTGA</sequence>
<reference evidence="3 4" key="1">
    <citation type="journal article" date="2019" name="Int. J. Syst. Evol. Microbiol.">
        <title>The Global Catalogue of Microorganisms (GCM) 10K type strain sequencing project: providing services to taxonomists for standard genome sequencing and annotation.</title>
        <authorList>
            <consortium name="The Broad Institute Genomics Platform"/>
            <consortium name="The Broad Institute Genome Sequencing Center for Infectious Disease"/>
            <person name="Wu L."/>
            <person name="Ma J."/>
        </authorList>
    </citation>
    <scope>NUCLEOTIDE SEQUENCE [LARGE SCALE GENOMIC DNA]</scope>
    <source>
        <strain evidence="3 4">JCM 15672</strain>
    </source>
</reference>
<feature type="region of interest" description="Disordered" evidence="1">
    <location>
        <begin position="1"/>
        <end position="26"/>
    </location>
</feature>
<dbReference type="RefSeq" id="WP_344374947.1">
    <property type="nucleotide sequence ID" value="NZ_BAAAPW010000004.1"/>
</dbReference>
<keyword evidence="2" id="KW-0812">Transmembrane</keyword>
<evidence type="ECO:0000313" key="4">
    <source>
        <dbReference type="Proteomes" id="UP001501196"/>
    </source>
</evidence>